<dbReference type="PANTHER" id="PTHR43737:SF1">
    <property type="entry name" value="DUF1501 DOMAIN-CONTAINING PROTEIN"/>
    <property type="match status" value="1"/>
</dbReference>
<feature type="chain" id="PRO_5028840270" description="DUF1501 domain-containing protein" evidence="1">
    <location>
        <begin position="25"/>
        <end position="400"/>
    </location>
</feature>
<accession>A0A6S7AJ86</accession>
<protein>
    <recommendedName>
        <fullName evidence="4">DUF1501 domain-containing protein</fullName>
    </recommendedName>
</protein>
<evidence type="ECO:0000313" key="2">
    <source>
        <dbReference type="EMBL" id="CAB3733971.1"/>
    </source>
</evidence>
<dbReference type="Proteomes" id="UP000494111">
    <property type="component" value="Unassembled WGS sequence"/>
</dbReference>
<dbReference type="RefSeq" id="WP_175216586.1">
    <property type="nucleotide sequence ID" value="NZ_CADIJO010000024.1"/>
</dbReference>
<evidence type="ECO:0000256" key="1">
    <source>
        <dbReference type="SAM" id="SignalP"/>
    </source>
</evidence>
<dbReference type="EMBL" id="CADIJO010000024">
    <property type="protein sequence ID" value="CAB3733971.1"/>
    <property type="molecule type" value="Genomic_DNA"/>
</dbReference>
<dbReference type="InterPro" id="IPR010869">
    <property type="entry name" value="DUF1501"/>
</dbReference>
<sequence>MHRRRILQLMASAPLAFGASRLYAAPAAAGNKLLVVFMRGAYDAASLLVPASSDFYYESRPSIAIARPGSGADAALPLADGWALHPALADSLMPFYQKRQLAFVPFAGTDDISRSHFETQNSIELGQGAARAKGGDFRSGFLNRLAATLASGGTQSAAFTSEVPQIFRGDERVPNIDLGGASRKSRLSDEDNRAIASMYRHTDLDASVAEGQRIMGAAREELEAEMQAANGNAVSAGKLEQEARRIGRFMSDRYNLGFVDVGGWDTHVGQGAATGMLANRLGQLGRALAAYADAMGPAWKQATVVVISEFGRTFRENGNKGTDHGHGTVYWVLGGNVQGGRIAGRQVKVAQNTLFQDRDYPVLNEYRALFAGLFSRLYGLDKARLAQIFPGIAPLDLKLV</sequence>
<evidence type="ECO:0008006" key="4">
    <source>
        <dbReference type="Google" id="ProtNLM"/>
    </source>
</evidence>
<dbReference type="Pfam" id="PF07394">
    <property type="entry name" value="DUF1501"/>
    <property type="match status" value="1"/>
</dbReference>
<proteinExistence type="predicted"/>
<dbReference type="AlphaFoldDB" id="A0A6S7AJ86"/>
<organism evidence="2 3">
    <name type="scientific">Achromobacter deleyi</name>
    <dbReference type="NCBI Taxonomy" id="1353891"/>
    <lineage>
        <taxon>Bacteria</taxon>
        <taxon>Pseudomonadati</taxon>
        <taxon>Pseudomonadota</taxon>
        <taxon>Betaproteobacteria</taxon>
        <taxon>Burkholderiales</taxon>
        <taxon>Alcaligenaceae</taxon>
        <taxon>Achromobacter</taxon>
    </lineage>
</organism>
<reference evidence="2 3" key="1">
    <citation type="submission" date="2020-04" db="EMBL/GenBank/DDBJ databases">
        <authorList>
            <person name="De Canck E."/>
        </authorList>
    </citation>
    <scope>NUCLEOTIDE SEQUENCE [LARGE SCALE GENOMIC DNA]</scope>
    <source>
        <strain evidence="2 3">LMG 3458</strain>
    </source>
</reference>
<gene>
    <name evidence="2" type="ORF">LMG3458_05108</name>
</gene>
<feature type="signal peptide" evidence="1">
    <location>
        <begin position="1"/>
        <end position="24"/>
    </location>
</feature>
<evidence type="ECO:0000313" key="3">
    <source>
        <dbReference type="Proteomes" id="UP000494111"/>
    </source>
</evidence>
<name>A0A6S7AJ86_9BURK</name>
<dbReference type="PANTHER" id="PTHR43737">
    <property type="entry name" value="BLL7424 PROTEIN"/>
    <property type="match status" value="1"/>
</dbReference>
<keyword evidence="1" id="KW-0732">Signal</keyword>